<evidence type="ECO:0000313" key="2">
    <source>
        <dbReference type="EMBL" id="MUP07439.1"/>
    </source>
</evidence>
<evidence type="ECO:0000313" key="3">
    <source>
        <dbReference type="Proteomes" id="UP000175993"/>
    </source>
</evidence>
<dbReference type="Pfam" id="PF18557">
    <property type="entry name" value="NepR"/>
    <property type="match status" value="1"/>
</dbReference>
<dbReference type="EMBL" id="MBEV02000015">
    <property type="protein sequence ID" value="MUP07439.1"/>
    <property type="molecule type" value="Genomic_DNA"/>
</dbReference>
<name>A0ABD6GJP8_AGRVI</name>
<feature type="domain" description="Anti-sigma factor NepR" evidence="1">
    <location>
        <begin position="93"/>
        <end position="124"/>
    </location>
</feature>
<accession>A0ABD6GJP8</accession>
<organism evidence="2 3">
    <name type="scientific">Agrobacterium vitis</name>
    <name type="common">Rhizobium vitis</name>
    <dbReference type="NCBI Taxonomy" id="373"/>
    <lineage>
        <taxon>Bacteria</taxon>
        <taxon>Pseudomonadati</taxon>
        <taxon>Pseudomonadota</taxon>
        <taxon>Alphaproteobacteria</taxon>
        <taxon>Hyphomicrobiales</taxon>
        <taxon>Rhizobiaceae</taxon>
        <taxon>Rhizobium/Agrobacterium group</taxon>
        <taxon>Agrobacterium</taxon>
    </lineage>
</organism>
<gene>
    <name evidence="2" type="ORF">BBI04_021855</name>
</gene>
<sequence length="134" mass="14867">MNASDAVDLYVRMFGSLFDKDQENHVLHSAIILFVTVLDQKTRIALAAIYFLIECVSYNKLPLQAAGIDIMSEKKSSKSVKAPAKQSQANAMIAARLKTYYDEIVEEGTPDHFLDLLERLDAAEQAAKSKSDKA</sequence>
<comment type="caution">
    <text evidence="2">The sequence shown here is derived from an EMBL/GenBank/DDBJ whole genome shotgun (WGS) entry which is preliminary data.</text>
</comment>
<evidence type="ECO:0000259" key="1">
    <source>
        <dbReference type="Pfam" id="PF18557"/>
    </source>
</evidence>
<proteinExistence type="predicted"/>
<dbReference type="RefSeq" id="WP_139190174.1">
    <property type="nucleotide sequence ID" value="NZ_CP118259.1"/>
</dbReference>
<dbReference type="AlphaFoldDB" id="A0ABD6GJP8"/>
<reference evidence="2 3" key="1">
    <citation type="submission" date="2019-11" db="EMBL/GenBank/DDBJ databases">
        <title>Whole-genome sequencing of Allorhizobium vitis.</title>
        <authorList>
            <person name="Gan H.M."/>
            <person name="Savka M.A."/>
        </authorList>
    </citation>
    <scope>NUCLEOTIDE SEQUENCE [LARGE SCALE GENOMIC DNA]</scope>
    <source>
        <strain evidence="2 3">AB4</strain>
    </source>
</reference>
<dbReference type="InterPro" id="IPR041649">
    <property type="entry name" value="NepR"/>
</dbReference>
<protein>
    <recommendedName>
        <fullName evidence="1">Anti-sigma factor NepR domain-containing protein</fullName>
    </recommendedName>
</protein>
<dbReference type="Proteomes" id="UP000175993">
    <property type="component" value="Unassembled WGS sequence"/>
</dbReference>